<comment type="caution">
    <text evidence="19">The sequence shown here is derived from an EMBL/GenBank/DDBJ whole genome shotgun (WGS) entry which is preliminary data.</text>
</comment>
<dbReference type="GO" id="GO:0006508">
    <property type="term" value="P:proteolysis"/>
    <property type="evidence" value="ECO:0007669"/>
    <property type="project" value="UniProtKB-KW"/>
</dbReference>
<evidence type="ECO:0000313" key="19">
    <source>
        <dbReference type="EMBL" id="KAK7862080.1"/>
    </source>
</evidence>
<feature type="signal peptide" evidence="17">
    <location>
        <begin position="1"/>
        <end position="22"/>
    </location>
</feature>
<dbReference type="Pfam" id="PF00112">
    <property type="entry name" value="Peptidase_C1"/>
    <property type="match status" value="1"/>
</dbReference>
<evidence type="ECO:0000256" key="2">
    <source>
        <dbReference type="ARBA" id="ARBA00001923"/>
    </source>
</evidence>
<evidence type="ECO:0000256" key="6">
    <source>
        <dbReference type="ARBA" id="ARBA00014709"/>
    </source>
</evidence>
<dbReference type="Gene3D" id="2.40.128.80">
    <property type="entry name" value="Cathepsin C, exclusion domain"/>
    <property type="match status" value="1"/>
</dbReference>
<keyword evidence="9" id="KW-0788">Thiol protease</keyword>
<keyword evidence="10" id="KW-1015">Disulfide bond</keyword>
<keyword evidence="20" id="KW-1185">Reference proteome</keyword>
<evidence type="ECO:0000256" key="1">
    <source>
        <dbReference type="ARBA" id="ARBA00000738"/>
    </source>
</evidence>
<dbReference type="Gene3D" id="3.90.70.10">
    <property type="entry name" value="Cysteine proteinases"/>
    <property type="match status" value="1"/>
</dbReference>
<evidence type="ECO:0000313" key="20">
    <source>
        <dbReference type="Proteomes" id="UP001378592"/>
    </source>
</evidence>
<reference evidence="19 20" key="1">
    <citation type="submission" date="2024-03" db="EMBL/GenBank/DDBJ databases">
        <title>The genome assembly and annotation of the cricket Gryllus longicercus Weissman &amp; Gray.</title>
        <authorList>
            <person name="Szrajer S."/>
            <person name="Gray D."/>
            <person name="Ylla G."/>
        </authorList>
    </citation>
    <scope>NUCLEOTIDE SEQUENCE [LARGE SCALE GENOMIC DNA]</scope>
    <source>
        <strain evidence="19">DAG 2021-001</strain>
        <tissue evidence="19">Whole body minus gut</tissue>
    </source>
</reference>
<dbReference type="SUPFAM" id="SSF75001">
    <property type="entry name" value="Dipeptidyl peptidase I (cathepsin C), exclusion domain"/>
    <property type="match status" value="1"/>
</dbReference>
<dbReference type="InterPro" id="IPR000169">
    <property type="entry name" value="Pept_cys_AS"/>
</dbReference>
<dbReference type="PROSITE" id="PS00640">
    <property type="entry name" value="THIOL_PROTEASE_ASN"/>
    <property type="match status" value="1"/>
</dbReference>
<evidence type="ECO:0000256" key="3">
    <source>
        <dbReference type="ARBA" id="ARBA00008455"/>
    </source>
</evidence>
<organism evidence="19 20">
    <name type="scientific">Gryllus longicercus</name>
    <dbReference type="NCBI Taxonomy" id="2509291"/>
    <lineage>
        <taxon>Eukaryota</taxon>
        <taxon>Metazoa</taxon>
        <taxon>Ecdysozoa</taxon>
        <taxon>Arthropoda</taxon>
        <taxon>Hexapoda</taxon>
        <taxon>Insecta</taxon>
        <taxon>Pterygota</taxon>
        <taxon>Neoptera</taxon>
        <taxon>Polyneoptera</taxon>
        <taxon>Orthoptera</taxon>
        <taxon>Ensifera</taxon>
        <taxon>Gryllidea</taxon>
        <taxon>Grylloidea</taxon>
        <taxon>Gryllidae</taxon>
        <taxon>Gryllinae</taxon>
        <taxon>Gryllus</taxon>
    </lineage>
</organism>
<comment type="function">
    <text evidence="16">Thiol protease. Has dipeptidylpeptidase activity. Active against a broad range of dipeptide substrates composed of both polar and hydrophobic amino acids. Proline cannot occupy the P1 position and arginine cannot occupy the P2 position of the substrate. Can act as both an exopeptidase and endopeptidase. Activates serine proteases such as elastase, cathepsin G and granzymes A and B.</text>
</comment>
<comment type="cofactor">
    <cofactor evidence="2">
        <name>chloride</name>
        <dbReference type="ChEBI" id="CHEBI:17996"/>
    </cofactor>
</comment>
<name>A0AAN9Z573_9ORTH</name>
<dbReference type="Pfam" id="PF08773">
    <property type="entry name" value="CathepsinC_exc"/>
    <property type="match status" value="1"/>
</dbReference>
<dbReference type="FunFam" id="2.40.128.80:FF:000003">
    <property type="entry name" value="Cathepsin C"/>
    <property type="match status" value="1"/>
</dbReference>
<evidence type="ECO:0000256" key="16">
    <source>
        <dbReference type="ARBA" id="ARBA00045556"/>
    </source>
</evidence>
<keyword evidence="11" id="KW-0868">Chloride</keyword>
<evidence type="ECO:0000256" key="5">
    <source>
        <dbReference type="ARBA" id="ARBA00012059"/>
    </source>
</evidence>
<dbReference type="InterPro" id="IPR025660">
    <property type="entry name" value="Pept_his_AS"/>
</dbReference>
<evidence type="ECO:0000256" key="17">
    <source>
        <dbReference type="SAM" id="SignalP"/>
    </source>
</evidence>
<evidence type="ECO:0000256" key="10">
    <source>
        <dbReference type="ARBA" id="ARBA00023157"/>
    </source>
</evidence>
<keyword evidence="17" id="KW-0732">Signal</keyword>
<evidence type="ECO:0000256" key="4">
    <source>
        <dbReference type="ARBA" id="ARBA00011610"/>
    </source>
</evidence>
<feature type="domain" description="Peptidase C1A papain C-terminal" evidence="18">
    <location>
        <begin position="228"/>
        <end position="455"/>
    </location>
</feature>
<evidence type="ECO:0000256" key="11">
    <source>
        <dbReference type="ARBA" id="ARBA00023214"/>
    </source>
</evidence>
<dbReference type="PANTHER" id="PTHR12411">
    <property type="entry name" value="CYSTEINE PROTEASE FAMILY C1-RELATED"/>
    <property type="match status" value="1"/>
</dbReference>
<dbReference type="InterPro" id="IPR025661">
    <property type="entry name" value="Pept_asp_AS"/>
</dbReference>
<dbReference type="PROSITE" id="PS00639">
    <property type="entry name" value="THIOL_PROTEASE_HIS"/>
    <property type="match status" value="1"/>
</dbReference>
<comment type="catalytic activity">
    <reaction evidence="1">
        <text>Release of an N-terminal dipeptide, Xaa-Yaa-|-Zaa-, except when Xaa is Arg or Lys, or Yaa or Zaa is Pro.</text>
        <dbReference type="EC" id="3.4.14.1"/>
    </reaction>
</comment>
<comment type="subunit">
    <text evidence="4">Tetramer of heterotrimers consisting of exclusion domain, heavy- and light chains.</text>
</comment>
<evidence type="ECO:0000256" key="9">
    <source>
        <dbReference type="ARBA" id="ARBA00022807"/>
    </source>
</evidence>
<evidence type="ECO:0000256" key="15">
    <source>
        <dbReference type="ARBA" id="ARBA00032961"/>
    </source>
</evidence>
<dbReference type="InterPro" id="IPR036496">
    <property type="entry name" value="CathepsinC_exc_dom_sf"/>
</dbReference>
<evidence type="ECO:0000256" key="8">
    <source>
        <dbReference type="ARBA" id="ARBA00022801"/>
    </source>
</evidence>
<dbReference type="PRINTS" id="PR00705">
    <property type="entry name" value="PAPAIN"/>
</dbReference>
<comment type="similarity">
    <text evidence="3">Belongs to the peptidase C1 family.</text>
</comment>
<keyword evidence="7" id="KW-0645">Protease</keyword>
<evidence type="ECO:0000256" key="7">
    <source>
        <dbReference type="ARBA" id="ARBA00022670"/>
    </source>
</evidence>
<dbReference type="GO" id="GO:0008234">
    <property type="term" value="F:cysteine-type peptidase activity"/>
    <property type="evidence" value="ECO:0007669"/>
    <property type="project" value="UniProtKB-KW"/>
</dbReference>
<dbReference type="SUPFAM" id="SSF54001">
    <property type="entry name" value="Cysteine proteinases"/>
    <property type="match status" value="1"/>
</dbReference>
<sequence length="458" mass="51828">MEAIKINFLLLVCIQITAYCYADTPANCTFADVSGKWTFYESARNKNKHENCTLMGQVERKIKIDLQYPNIAKDEFGNFGTWTMVYNQGFEVTVNERTYFAWSYYIQDGPNVTSVCDKTSPGWSHDVTLRHWACFYGRKQRPMPLKVHRDPFHSLLLESSGPTHQDFSNLVDEINRKQNKWEAAVHEPFLTKTHAELLKIRGGKMSWLAHRPQPVPPTRELMEKVAGLPQSFDWRNLGGINYVSPIRNQAICGSCYAFSSMGMLEARVRVQTNNTQTPIFSTQDIVSCSELSQGCEGGFPYLVAGRYGKDFGVVPEQCNPYQGHDGPCTRDTCYRHYTARYSYIGGYYGGCNEYAMQLALFQGGPISVAFEVHNDFMSYKGGIYHYTGVESPSFNPFVLVNHAVLVVGYGVDGETGEKYWIVKNSWGESWGENGYFRIRRGVNEVGIESIAVQATPIP</sequence>
<dbReference type="InterPro" id="IPR014882">
    <property type="entry name" value="CathepsinC_exc"/>
</dbReference>
<gene>
    <name evidence="19" type="ORF">R5R35_011497</name>
</gene>
<dbReference type="EMBL" id="JAZDUA010000289">
    <property type="protein sequence ID" value="KAK7862080.1"/>
    <property type="molecule type" value="Genomic_DNA"/>
</dbReference>
<evidence type="ECO:0000256" key="14">
    <source>
        <dbReference type="ARBA" id="ARBA00030778"/>
    </source>
</evidence>
<evidence type="ECO:0000256" key="13">
    <source>
        <dbReference type="ARBA" id="ARBA00029779"/>
    </source>
</evidence>
<dbReference type="EC" id="3.4.14.1" evidence="5"/>
<evidence type="ECO:0000259" key="18">
    <source>
        <dbReference type="SMART" id="SM00645"/>
    </source>
</evidence>
<feature type="chain" id="PRO_5042928701" description="Dipeptidyl peptidase 1" evidence="17">
    <location>
        <begin position="23"/>
        <end position="458"/>
    </location>
</feature>
<dbReference type="AlphaFoldDB" id="A0AAN9Z573"/>
<keyword evidence="8" id="KW-0378">Hydrolase</keyword>
<evidence type="ECO:0000256" key="12">
    <source>
        <dbReference type="ARBA" id="ARBA00029762"/>
    </source>
</evidence>
<dbReference type="InterPro" id="IPR000668">
    <property type="entry name" value="Peptidase_C1A_C"/>
</dbReference>
<dbReference type="InterPro" id="IPR038765">
    <property type="entry name" value="Papain-like_cys_pep_sf"/>
</dbReference>
<protein>
    <recommendedName>
        <fullName evidence="6">Dipeptidyl peptidase 1</fullName>
        <ecNumber evidence="5">3.4.14.1</ecNumber>
    </recommendedName>
    <alternativeName>
        <fullName evidence="13">Cathepsin C</fullName>
    </alternativeName>
    <alternativeName>
        <fullName evidence="12">Cathepsin J</fullName>
    </alternativeName>
    <alternativeName>
        <fullName evidence="15">Dipeptidyl peptidase I</fullName>
    </alternativeName>
    <alternativeName>
        <fullName evidence="14">Dipeptidyl transferase</fullName>
    </alternativeName>
</protein>
<dbReference type="SMART" id="SM00645">
    <property type="entry name" value="Pept_C1"/>
    <property type="match status" value="1"/>
</dbReference>
<dbReference type="InterPro" id="IPR013128">
    <property type="entry name" value="Peptidase_C1A"/>
</dbReference>
<dbReference type="GO" id="GO:0008239">
    <property type="term" value="F:dipeptidyl-peptidase activity"/>
    <property type="evidence" value="ECO:0007669"/>
    <property type="project" value="UniProtKB-EC"/>
</dbReference>
<dbReference type="Proteomes" id="UP001378592">
    <property type="component" value="Unassembled WGS sequence"/>
</dbReference>
<accession>A0AAN9Z573</accession>
<dbReference type="PROSITE" id="PS00139">
    <property type="entry name" value="THIOL_PROTEASE_CYS"/>
    <property type="match status" value="1"/>
</dbReference>
<proteinExistence type="inferred from homology"/>